<sequence length="90" mass="9898">MPVTNQDARPLGVSKEKNAEENQVPGQYRETPLELSAQEKVQISKNPKDEIGLTTSDGANLENKDQVGQELTSSKNDETTSDQLGNRLKD</sequence>
<proteinExistence type="predicted"/>
<dbReference type="AlphaFoldDB" id="A0ABD3A9C1"/>
<protein>
    <submittedName>
        <fullName evidence="2">Uncharacterized protein</fullName>
    </submittedName>
</protein>
<evidence type="ECO:0000313" key="3">
    <source>
        <dbReference type="Proteomes" id="UP001630127"/>
    </source>
</evidence>
<dbReference type="EMBL" id="JBJUIK010000005">
    <property type="protein sequence ID" value="KAL3527809.1"/>
    <property type="molecule type" value="Genomic_DNA"/>
</dbReference>
<organism evidence="2 3">
    <name type="scientific">Cinchona calisaya</name>
    <dbReference type="NCBI Taxonomy" id="153742"/>
    <lineage>
        <taxon>Eukaryota</taxon>
        <taxon>Viridiplantae</taxon>
        <taxon>Streptophyta</taxon>
        <taxon>Embryophyta</taxon>
        <taxon>Tracheophyta</taxon>
        <taxon>Spermatophyta</taxon>
        <taxon>Magnoliopsida</taxon>
        <taxon>eudicotyledons</taxon>
        <taxon>Gunneridae</taxon>
        <taxon>Pentapetalae</taxon>
        <taxon>asterids</taxon>
        <taxon>lamiids</taxon>
        <taxon>Gentianales</taxon>
        <taxon>Rubiaceae</taxon>
        <taxon>Cinchonoideae</taxon>
        <taxon>Cinchoneae</taxon>
        <taxon>Cinchona</taxon>
    </lineage>
</organism>
<reference evidence="2 3" key="1">
    <citation type="submission" date="2024-11" db="EMBL/GenBank/DDBJ databases">
        <title>A near-complete genome assembly of Cinchona calisaya.</title>
        <authorList>
            <person name="Lian D.C."/>
            <person name="Zhao X.W."/>
            <person name="Wei L."/>
        </authorList>
    </citation>
    <scope>NUCLEOTIDE SEQUENCE [LARGE SCALE GENOMIC DNA]</scope>
    <source>
        <tissue evidence="2">Nenye</tissue>
    </source>
</reference>
<feature type="region of interest" description="Disordered" evidence="1">
    <location>
        <begin position="1"/>
        <end position="90"/>
    </location>
</feature>
<dbReference type="Proteomes" id="UP001630127">
    <property type="component" value="Unassembled WGS sequence"/>
</dbReference>
<keyword evidence="3" id="KW-1185">Reference proteome</keyword>
<evidence type="ECO:0000313" key="2">
    <source>
        <dbReference type="EMBL" id="KAL3527809.1"/>
    </source>
</evidence>
<comment type="caution">
    <text evidence="2">The sequence shown here is derived from an EMBL/GenBank/DDBJ whole genome shotgun (WGS) entry which is preliminary data.</text>
</comment>
<accession>A0ABD3A9C1</accession>
<name>A0ABD3A9C1_9GENT</name>
<evidence type="ECO:0000256" key="1">
    <source>
        <dbReference type="SAM" id="MobiDB-lite"/>
    </source>
</evidence>
<gene>
    <name evidence="2" type="ORF">ACH5RR_012465</name>
</gene>